<dbReference type="InterPro" id="IPR029071">
    <property type="entry name" value="Ubiquitin-like_domsf"/>
</dbReference>
<gene>
    <name evidence="4" type="ORF">D915_000268</name>
</gene>
<feature type="region of interest" description="Disordered" evidence="3">
    <location>
        <begin position="139"/>
        <end position="179"/>
    </location>
</feature>
<comment type="caution">
    <text evidence="4">The sequence shown here is derived from an EMBL/GenBank/DDBJ whole genome shotgun (WGS) entry which is preliminary data.</text>
</comment>
<proteinExistence type="predicted"/>
<dbReference type="SUPFAM" id="SSF54236">
    <property type="entry name" value="Ubiquitin-like"/>
    <property type="match status" value="1"/>
</dbReference>
<evidence type="ECO:0000313" key="4">
    <source>
        <dbReference type="EMBL" id="THD28885.1"/>
    </source>
</evidence>
<dbReference type="SUPFAM" id="SSF52047">
    <property type="entry name" value="RNI-like"/>
    <property type="match status" value="1"/>
</dbReference>
<dbReference type="AlphaFoldDB" id="A0A4E0RLN7"/>
<dbReference type="InterPro" id="IPR032675">
    <property type="entry name" value="LRR_dom_sf"/>
</dbReference>
<feature type="region of interest" description="Disordered" evidence="3">
    <location>
        <begin position="382"/>
        <end position="425"/>
    </location>
</feature>
<keyword evidence="2" id="KW-0677">Repeat</keyword>
<evidence type="ECO:0000256" key="2">
    <source>
        <dbReference type="ARBA" id="ARBA00022737"/>
    </source>
</evidence>
<dbReference type="Gene3D" id="3.80.10.10">
    <property type="entry name" value="Ribonuclease Inhibitor"/>
    <property type="match status" value="3"/>
</dbReference>
<dbReference type="PANTHER" id="PTHR18849">
    <property type="entry name" value="LEUCINE RICH REPEAT PROTEIN"/>
    <property type="match status" value="1"/>
</dbReference>
<keyword evidence="1" id="KW-0433">Leucine-rich repeat</keyword>
<name>A0A4E0RLN7_FASHE</name>
<evidence type="ECO:0000313" key="5">
    <source>
        <dbReference type="Proteomes" id="UP000230066"/>
    </source>
</evidence>
<accession>A0A4E0RLN7</accession>
<keyword evidence="5" id="KW-1185">Reference proteome</keyword>
<feature type="compositionally biased region" description="Low complexity" evidence="3">
    <location>
        <begin position="395"/>
        <end position="416"/>
    </location>
</feature>
<dbReference type="Proteomes" id="UP000230066">
    <property type="component" value="Unassembled WGS sequence"/>
</dbReference>
<evidence type="ECO:0000256" key="3">
    <source>
        <dbReference type="SAM" id="MobiDB-lite"/>
    </source>
</evidence>
<protein>
    <submittedName>
        <fullName evidence="4">Ormdl protein</fullName>
    </submittedName>
</protein>
<dbReference type="EMBL" id="JXXN02000049">
    <property type="protein sequence ID" value="THD28885.1"/>
    <property type="molecule type" value="Genomic_DNA"/>
</dbReference>
<sequence length="656" mass="73652">MTTFVEAIRRKYEKLTECTIFETFTQRSPNRIGANILFPAKSLTMDCQQISRIGCEAELIRSAGHVVELDLAGNKFSSWNEVFILLRCLRHLESLNLSQNPLGPHNPQTEAPVIATTKDEGVVGEERSETVKEEYGVDCPFNHLNETTPSAHDISQRSVSRSGTGRPCSEAMELSSPRNKIRATAGSPVLRFASYEPVPETGNSFRIDAFEDDAQSENRENWWHGNASPDQSEDLLKYAPKTPCPPILSAIEANLLGPTTVFPRLNVLALNATYVPWNWVLELLHRFPNLSTLHVALNNYGAEEDRLDGSGDSFDWHVQTPVYPRLHTLYYSDNGITSWWTVCRLGRLFPGLEHLILLGNPLSHIPAPLPVKQTGAGVKPVDEVGPPVKPPAPLTNSSTTTTTTTSASTRIASSQPTPAPTPTPMISTPANPTSPNMWSARPSRLFGSLHTLGLSETMINRWESVDALGEWMPNMTNLRLGNTLPVFQSWPESECRAHVIARLPNLTTYNRSAIDSEEREAAEREFVRYYGQVEPSLRPNRYWELERQHGRLEPLANIDLSPKRFVRVRVAMGDKEIWHNLNLNLKVGQVKRQLASLFGIDSNELRRFRLLYFDQVLAIAQGPEELKFPNRAIHSYQPESGDMFELIRFPDFSRSG</sequence>
<dbReference type="PANTHER" id="PTHR18849:SF0">
    <property type="entry name" value="CILIA- AND FLAGELLA-ASSOCIATED PROTEIN 410-RELATED"/>
    <property type="match status" value="1"/>
</dbReference>
<reference evidence="4" key="1">
    <citation type="submission" date="2019-03" db="EMBL/GenBank/DDBJ databases">
        <title>Improved annotation for the trematode Fasciola hepatica.</title>
        <authorList>
            <person name="Choi Y.-J."/>
            <person name="Martin J."/>
            <person name="Mitreva M."/>
        </authorList>
    </citation>
    <scope>NUCLEOTIDE SEQUENCE [LARGE SCALE GENOMIC DNA]</scope>
</reference>
<organism evidence="4 5">
    <name type="scientific">Fasciola hepatica</name>
    <name type="common">Liver fluke</name>
    <dbReference type="NCBI Taxonomy" id="6192"/>
    <lineage>
        <taxon>Eukaryota</taxon>
        <taxon>Metazoa</taxon>
        <taxon>Spiralia</taxon>
        <taxon>Lophotrochozoa</taxon>
        <taxon>Platyhelminthes</taxon>
        <taxon>Trematoda</taxon>
        <taxon>Digenea</taxon>
        <taxon>Plagiorchiida</taxon>
        <taxon>Echinostomata</taxon>
        <taxon>Echinostomatoidea</taxon>
        <taxon>Fasciolidae</taxon>
        <taxon>Fasciola</taxon>
    </lineage>
</organism>
<evidence type="ECO:0000256" key="1">
    <source>
        <dbReference type="ARBA" id="ARBA00022614"/>
    </source>
</evidence>